<accession>A0A949JZU0</accession>
<proteinExistence type="predicted"/>
<evidence type="ECO:0000313" key="2">
    <source>
        <dbReference type="EMBL" id="MBU9737609.1"/>
    </source>
</evidence>
<feature type="transmembrane region" description="Helical" evidence="1">
    <location>
        <begin position="172"/>
        <end position="193"/>
    </location>
</feature>
<organism evidence="2 3">
    <name type="scientific">Diplocloster agilis</name>
    <dbReference type="NCBI Taxonomy" id="2850323"/>
    <lineage>
        <taxon>Bacteria</taxon>
        <taxon>Bacillati</taxon>
        <taxon>Bacillota</taxon>
        <taxon>Clostridia</taxon>
        <taxon>Lachnospirales</taxon>
        <taxon>Lachnospiraceae</taxon>
        <taxon>Diplocloster</taxon>
    </lineage>
</organism>
<sequence>MKSLIYLWKRTMVNRIRKALSKPVTYIYIILGIAYVAMILTGIGSLVMANNWNTPIYLVYALSALVFLSIPSSLLQYAKRKGLLFRQSEVHFLFSAPISPKLILLYEQMKSNMMNLVLTLVVTVLGCTLFGIPVWKMLLYFVLAYVVENVLEAGLVVVLYGNERLKERTVRLLCRAVWLVVAVLVLFAAYMFFTQEASWNVLPLVLDHPFLQCIPIIGWNIAFIRLLILGPTVLNVVCTLLYVVFALLLLVISIRMRCAGDYYEDAMKFADDYQEIMQKKKKGETSGVSIGKKKKYGKAQVEYKGSGAKAIFYRQLLEYKKNKTFIFGIFTLISLALGVGIAIFAYLNHLSASPYRFFIVPGVMAYMVFIFTSYATKWSKELENPYTYLIPDSTIRKVWYATLIEHMRSLVDGCLITIPAAVVLRLTPVQAVLTVLIYVCLQATKLYFNVLSEALLGNILGNFGKQMMRLLGEGIVIMIAVLACVAGTLLVNVEFGFFALILSSVILTGLVAWGGSIAFSKMESLQ</sequence>
<feature type="transmembrane region" description="Helical" evidence="1">
    <location>
        <begin position="25"/>
        <end position="49"/>
    </location>
</feature>
<evidence type="ECO:0000313" key="3">
    <source>
        <dbReference type="Proteomes" id="UP000712157"/>
    </source>
</evidence>
<evidence type="ECO:0000256" key="1">
    <source>
        <dbReference type="SAM" id="Phobius"/>
    </source>
</evidence>
<keyword evidence="1" id="KW-0812">Transmembrane</keyword>
<reference evidence="2" key="1">
    <citation type="submission" date="2021-06" db="EMBL/GenBank/DDBJ databases">
        <title>Description of novel taxa of the family Lachnospiraceae.</title>
        <authorList>
            <person name="Chaplin A.V."/>
            <person name="Sokolova S.R."/>
            <person name="Pikina A.P."/>
            <person name="Korzhanova M."/>
            <person name="Belova V."/>
            <person name="Korostin D."/>
            <person name="Efimov B.A."/>
        </authorList>
    </citation>
    <scope>NUCLEOTIDE SEQUENCE</scope>
    <source>
        <strain evidence="2">ASD5720</strain>
    </source>
</reference>
<keyword evidence="3" id="KW-1185">Reference proteome</keyword>
<dbReference type="Proteomes" id="UP000712157">
    <property type="component" value="Unassembled WGS sequence"/>
</dbReference>
<feature type="transmembrane region" description="Helical" evidence="1">
    <location>
        <begin position="113"/>
        <end position="132"/>
    </location>
</feature>
<feature type="transmembrane region" description="Helical" evidence="1">
    <location>
        <begin position="470"/>
        <end position="491"/>
    </location>
</feature>
<keyword evidence="1" id="KW-1133">Transmembrane helix</keyword>
<feature type="transmembrane region" description="Helical" evidence="1">
    <location>
        <begin position="324"/>
        <end position="347"/>
    </location>
</feature>
<protein>
    <submittedName>
        <fullName evidence="2">ABC exporter domain-containing protein</fullName>
    </submittedName>
</protein>
<comment type="caution">
    <text evidence="2">The sequence shown here is derived from an EMBL/GenBank/DDBJ whole genome shotgun (WGS) entry which is preliminary data.</text>
</comment>
<dbReference type="EMBL" id="JAHQCW010000022">
    <property type="protein sequence ID" value="MBU9737609.1"/>
    <property type="molecule type" value="Genomic_DNA"/>
</dbReference>
<gene>
    <name evidence="2" type="ORF">KTH89_13755</name>
</gene>
<feature type="transmembrane region" description="Helical" evidence="1">
    <location>
        <begin position="55"/>
        <end position="78"/>
    </location>
</feature>
<feature type="transmembrane region" description="Helical" evidence="1">
    <location>
        <begin position="497"/>
        <end position="519"/>
    </location>
</feature>
<name>A0A949JZU0_9FIRM</name>
<dbReference type="InterPro" id="IPR031584">
    <property type="entry name" value="Put_ABC_export"/>
</dbReference>
<dbReference type="Pfam" id="PF16962">
    <property type="entry name" value="ABC_export"/>
    <property type="match status" value="1"/>
</dbReference>
<feature type="transmembrane region" description="Helical" evidence="1">
    <location>
        <begin position="233"/>
        <end position="252"/>
    </location>
</feature>
<feature type="transmembrane region" description="Helical" evidence="1">
    <location>
        <begin position="353"/>
        <end position="375"/>
    </location>
</feature>
<dbReference type="RefSeq" id="WP_238722087.1">
    <property type="nucleotide sequence ID" value="NZ_JAHQCW010000022.1"/>
</dbReference>
<feature type="transmembrane region" description="Helical" evidence="1">
    <location>
        <begin position="138"/>
        <end position="160"/>
    </location>
</feature>
<dbReference type="AlphaFoldDB" id="A0A949JZU0"/>
<keyword evidence="1" id="KW-0472">Membrane</keyword>